<dbReference type="CDD" id="cd00833">
    <property type="entry name" value="PKS"/>
    <property type="match status" value="1"/>
</dbReference>
<feature type="domain" description="Carrier" evidence="8">
    <location>
        <begin position="2350"/>
        <end position="2424"/>
    </location>
</feature>
<dbReference type="SUPFAM" id="SSF51735">
    <property type="entry name" value="NAD(P)-binding Rossmann-fold domains"/>
    <property type="match status" value="3"/>
</dbReference>
<evidence type="ECO:0000256" key="1">
    <source>
        <dbReference type="ARBA" id="ARBA00022450"/>
    </source>
</evidence>
<dbReference type="SUPFAM" id="SSF53335">
    <property type="entry name" value="S-adenosyl-L-methionine-dependent methyltransferases"/>
    <property type="match status" value="1"/>
</dbReference>
<dbReference type="Pfam" id="PF08659">
    <property type="entry name" value="KR"/>
    <property type="match status" value="1"/>
</dbReference>
<dbReference type="InterPro" id="IPR042104">
    <property type="entry name" value="PKS_dehydratase_sf"/>
</dbReference>
<evidence type="ECO:0000313" key="12">
    <source>
        <dbReference type="Proteomes" id="UP000466794"/>
    </source>
</evidence>
<keyword evidence="1" id="KW-0596">Phosphopantetheine</keyword>
<feature type="region of interest" description="N-terminal hotdog fold" evidence="7">
    <location>
        <begin position="878"/>
        <end position="997"/>
    </location>
</feature>
<dbReference type="InterPro" id="IPR009081">
    <property type="entry name" value="PP-bd_ACP"/>
</dbReference>
<dbReference type="Pfam" id="PF00550">
    <property type="entry name" value="PP-binding"/>
    <property type="match status" value="1"/>
</dbReference>
<dbReference type="InterPro" id="IPR049552">
    <property type="entry name" value="PKS_DH_N"/>
</dbReference>
<comment type="caution">
    <text evidence="11">The sequence shown here is derived from an EMBL/GenBank/DDBJ whole genome shotgun (WGS) entry which is preliminary data.</text>
</comment>
<dbReference type="InterPro" id="IPR014031">
    <property type="entry name" value="Ketoacyl_synth_C"/>
</dbReference>
<dbReference type="Gene3D" id="3.40.50.720">
    <property type="entry name" value="NAD(P)-binding Rossmann-like Domain"/>
    <property type="match status" value="3"/>
</dbReference>
<dbReference type="InterPro" id="IPR013154">
    <property type="entry name" value="ADH-like_N"/>
</dbReference>
<dbReference type="InterPro" id="IPR014030">
    <property type="entry name" value="Ketoacyl_synth_N"/>
</dbReference>
<dbReference type="SMART" id="SM00826">
    <property type="entry name" value="PKS_DH"/>
    <property type="match status" value="1"/>
</dbReference>
<dbReference type="Gene3D" id="3.40.50.150">
    <property type="entry name" value="Vaccinia Virus protein VP39"/>
    <property type="match status" value="1"/>
</dbReference>
<dbReference type="PROSITE" id="PS50075">
    <property type="entry name" value="CARRIER"/>
    <property type="match status" value="1"/>
</dbReference>
<dbReference type="GO" id="GO:0016491">
    <property type="term" value="F:oxidoreductase activity"/>
    <property type="evidence" value="ECO:0007669"/>
    <property type="project" value="InterPro"/>
</dbReference>
<keyword evidence="4" id="KW-0521">NADP</keyword>
<evidence type="ECO:0000256" key="3">
    <source>
        <dbReference type="ARBA" id="ARBA00022679"/>
    </source>
</evidence>
<dbReference type="InterPro" id="IPR001227">
    <property type="entry name" value="Ac_transferase_dom_sf"/>
</dbReference>
<dbReference type="SMART" id="SM00822">
    <property type="entry name" value="PKS_KR"/>
    <property type="match status" value="1"/>
</dbReference>
<reference evidence="11 12" key="1">
    <citation type="submission" date="2019-12" db="EMBL/GenBank/DDBJ databases">
        <title>Nocardia sp. nov. ET3-3 isolated from soil.</title>
        <authorList>
            <person name="Kanchanasin P."/>
            <person name="Tanasupawat S."/>
            <person name="Yuki M."/>
            <person name="Kudo T."/>
        </authorList>
    </citation>
    <scope>NUCLEOTIDE SEQUENCE [LARGE SCALE GENOMIC DNA]</scope>
    <source>
        <strain evidence="11 12">ET3-3</strain>
    </source>
</reference>
<dbReference type="PROSITE" id="PS00606">
    <property type="entry name" value="KS3_1"/>
    <property type="match status" value="1"/>
</dbReference>
<dbReference type="InterPro" id="IPR020806">
    <property type="entry name" value="PKS_PP-bd"/>
</dbReference>
<dbReference type="PROSITE" id="PS52004">
    <property type="entry name" value="KS3_2"/>
    <property type="match status" value="1"/>
</dbReference>
<evidence type="ECO:0000313" key="11">
    <source>
        <dbReference type="EMBL" id="MVU78190.1"/>
    </source>
</evidence>
<organism evidence="11 12">
    <name type="scientific">Nocardia terrae</name>
    <dbReference type="NCBI Taxonomy" id="2675851"/>
    <lineage>
        <taxon>Bacteria</taxon>
        <taxon>Bacillati</taxon>
        <taxon>Actinomycetota</taxon>
        <taxon>Actinomycetes</taxon>
        <taxon>Mycobacteriales</taxon>
        <taxon>Nocardiaceae</taxon>
        <taxon>Nocardia</taxon>
    </lineage>
</organism>
<dbReference type="InterPro" id="IPR013968">
    <property type="entry name" value="PKS_KR"/>
</dbReference>
<dbReference type="GO" id="GO:0006633">
    <property type="term" value="P:fatty acid biosynthetic process"/>
    <property type="evidence" value="ECO:0007669"/>
    <property type="project" value="InterPro"/>
</dbReference>
<keyword evidence="6" id="KW-0012">Acyltransferase</keyword>
<sequence>MVGAGCRLPGGIDTLDKLWSALIEERDLVAEAPADRFDRESFYSPDPRRSGKSYTFAGGFLEDIASWDAEYFGVSPREAARLDPQHRLLLEMAVDAIDDAGIDPATLAGTDTGVYVGLFERGYGGLQTRDLASVDTTTMLGTLGTAAPNRVSYFLDLRGPSVMVDTACSSALVAVHLACESLQLGRSRLALAGAVNALVNPHEYVLACKAGALGIGGRSRAFSAEADGYARAEGGGVLVLKRLADALADDDRVYAVILGSRTNCDGRTRGLAHPGVDAQAALLREVYERAGVEANDLTYFEAHGTGTPAGDPVECEAIGRALGRPRTGAPLPIGSVKTNIGHLEAAAGIAGILKGILMIRHGRIAPSLHAEHLNPAIDFEGLGLAPARTVQPMPDGRRIVGVNSFGMGGANAHVIIAAPDTAVRAGTSAGPIGGGSGLLPYVVSARSDVAAREAARRGADRLAGASPDEFYDLAYTACRRRGQHGYRAAVLADSPVSAAEQLRAAEPVSAVRSGKTAFVFSGNGSQWHGMGAALLRESIVFAAAIEEIDGICEPLLGWSITTELRASAERSRLSLTEVAQPLLFAVQVGSVRMLDELGVRPSAVVGHSVGEVAAAYTAGVFDLATACRVIAERSAAQAITAGRGRMAAAGLGFAEAERVLADYREHLEIAGVNSESDVTLAGAPWALEEVGAELARRDVFFRMLGLDYAFHSAAMDPIEPILRGRLAGLRAVDPVIPMLSTVTAGPLRGTEADAAYWWRNVREPVLFAPAIDALAAQEFDVFVEIGPHPVLGGYLRKLGADRPTAIVPTMTRSDDSPSRIRTAAATVIAAGGAVDWNRWFPRPGAVANLPAYPWQRERHWHGEPQWWSRRVGDGRDEHPLLGERADLAQPTWRLDVEPHRLPWLADHRVDSAVVMPAAAYVEMAVAAGNTVLDAPVELVGFGDLRALTLPWDDPAMDVRTQASVNEDDGAVVVASRSGAGNWQVNARGVVRSLVDAPPAPVKPDALADENRWEHEEFYTAMQAVGLVYGPAFRVLRTLRIGDGELVAEYDAPYPDADFVAHPMVLDAALQAVMPLLANDRLYLPSGFDAVKVWRRPAAAGLIVVRLTDPASLQPAADITIADVDGTVSIAMTGVRLRFQRSVTVPLQHDVTVLRAAPRIGERTGGYPLPGCGSLVAAAAERLGDAATRDRRAYADQLARTGVFHAHLAARTLAEFVPGDVEFTAADIIAAGADAKYAAMVDVLIALAHDGGLLERVGDGAGERWRVHGTAAPDALFRALVADFPEVTTVPLVFGRVAARIPEVLRGELDAVELIFSEADAHFVERTYSTGPANVDNLRRATAVVRELVERWPADRPLRILEVGGGTGMVTSQLLPLLPADRTRYVFTDVSQWFLPKAETRFQDYDFVEYRLLDLDRSPLEQGFAAGEFDVVVGGYVLHAAADVRAALRGVGELLADGGDLIAVEIHDTATAAVCFGVLESFWGFTDSELRTRSPLLAVPQWEKVLADSGFTEVAVFGDGLDPVLNSVLVARHPGSEAIGDPLAVGGPVAAADWLVAAEPADASLADELCERLPGGGTRIPLAADDSDWSAALAGTGGDDGPNIVLLLGGSEMSGDVDATLGRAAVLRAIATAVIRGGYSPNLWLVTRPSGMFGAPEAAEHPVDAAVWAMTRVLVTEQPGITLRAVSLDRTRRPLDRLMAELLDPGEEDEIVLTAHGRFVPRHRRLPRSTVPGTDVARYALRVANPGPSYRISWTEMPDVRPGPGEVVIEVAAVALNNRDVMQALGRTEPQPGVDDHPVCFDCAGVVCEVGEGVTTVRPGDRVFAITLGAGASRVVTRADLVGLIPDGMTFTQAATLPVVSVTVHRALHDLARLEPGETVLIHAATSGVGLAALHYAQRIGATVVATAGTPVKRDLLRMLGVDHVFDSRDLRFADRIRAAVGQVDVVLNSLTGEAVTRSMELLRPAGRFIELGPIDPQLHAGGSAVAVPRSLLVAAVDIHDQSVNRHENDACLPEVVEAVRTGMYRPLPHSVYPADRAVEAFRALQHSQHVGKIVISLDPPPSSVGKRASVPAFDPEAAYVVTGGTSGLGAESARWLVDHGARTLALVGRRGAATPGAAQLLAELDARGARATAHAVDVTDARQVRTLLSTLESDGHPVRGIIHAAALFDDSPTVEYTDDRLRAVLAAKMDGARILDELTRDRQLDFFVNFSSFVHTVANRNQSGYVAANAYEEAVVHARRQAGLPGLAVLWGAISDFGHVARNDLSDSLAGLGFGVCDAATSVAAMGGLLDSGAAVVTAQTPDWGRLAAMFPLVSRPRFAGMLSATPVRDGEERRLSQLIAQAPDEQAAESAQAAVAGLIARILQTTPDRVQPSRRLDELGVDSLMATEVTVAIRRQFDCDVPLLEVASSTVTDLARRLMLRMRESAGSTR</sequence>
<name>A0A7K1UV12_9NOCA</name>
<dbReference type="InterPro" id="IPR049900">
    <property type="entry name" value="PKS_mFAS_DH"/>
</dbReference>
<accession>A0A7K1UV12</accession>
<gene>
    <name evidence="11" type="ORF">GPX89_13155</name>
</gene>
<dbReference type="InterPro" id="IPR036291">
    <property type="entry name" value="NAD(P)-bd_dom_sf"/>
</dbReference>
<dbReference type="InterPro" id="IPR016039">
    <property type="entry name" value="Thiolase-like"/>
</dbReference>
<dbReference type="InterPro" id="IPR006162">
    <property type="entry name" value="Ppantetheine_attach_site"/>
</dbReference>
<evidence type="ECO:0000259" key="8">
    <source>
        <dbReference type="PROSITE" id="PS50075"/>
    </source>
</evidence>
<evidence type="ECO:0000256" key="5">
    <source>
        <dbReference type="ARBA" id="ARBA00023268"/>
    </source>
</evidence>
<dbReference type="Gene3D" id="3.40.366.10">
    <property type="entry name" value="Malonyl-Coenzyme A Acyl Carrier Protein, domain 2"/>
    <property type="match status" value="1"/>
</dbReference>
<evidence type="ECO:0000256" key="6">
    <source>
        <dbReference type="ARBA" id="ARBA00023315"/>
    </source>
</evidence>
<dbReference type="Gene3D" id="3.30.70.3290">
    <property type="match status" value="1"/>
</dbReference>
<dbReference type="SMART" id="SM00823">
    <property type="entry name" value="PKS_PP"/>
    <property type="match status" value="1"/>
</dbReference>
<dbReference type="SUPFAM" id="SSF47336">
    <property type="entry name" value="ACP-like"/>
    <property type="match status" value="1"/>
</dbReference>
<dbReference type="InterPro" id="IPR013217">
    <property type="entry name" value="Methyltransf_12"/>
</dbReference>
<dbReference type="Pfam" id="PF14765">
    <property type="entry name" value="PS-DH"/>
    <property type="match status" value="1"/>
</dbReference>
<dbReference type="InterPro" id="IPR018201">
    <property type="entry name" value="Ketoacyl_synth_AS"/>
</dbReference>
<dbReference type="PROSITE" id="PS00012">
    <property type="entry name" value="PHOSPHOPANTETHEINE"/>
    <property type="match status" value="1"/>
</dbReference>
<dbReference type="InterPro" id="IPR014043">
    <property type="entry name" value="Acyl_transferase_dom"/>
</dbReference>
<dbReference type="SMART" id="SM00825">
    <property type="entry name" value="PKS_KS"/>
    <property type="match status" value="1"/>
</dbReference>
<dbReference type="InterPro" id="IPR020807">
    <property type="entry name" value="PKS_DH"/>
</dbReference>
<dbReference type="GO" id="GO:0004312">
    <property type="term" value="F:fatty acid synthase activity"/>
    <property type="evidence" value="ECO:0007669"/>
    <property type="project" value="TreeGrafter"/>
</dbReference>
<dbReference type="Pfam" id="PF00698">
    <property type="entry name" value="Acyl_transf_1"/>
    <property type="match status" value="1"/>
</dbReference>
<dbReference type="CDD" id="cd02440">
    <property type="entry name" value="AdoMet_MTases"/>
    <property type="match status" value="1"/>
</dbReference>
<dbReference type="SMART" id="SM00829">
    <property type="entry name" value="PKS_ER"/>
    <property type="match status" value="1"/>
</dbReference>
<dbReference type="Gene3D" id="3.40.47.10">
    <property type="match status" value="1"/>
</dbReference>
<dbReference type="Pfam" id="PF13602">
    <property type="entry name" value="ADH_zinc_N_2"/>
    <property type="match status" value="1"/>
</dbReference>
<dbReference type="InterPro" id="IPR049551">
    <property type="entry name" value="PKS_DH_C"/>
</dbReference>
<dbReference type="SUPFAM" id="SSF55048">
    <property type="entry name" value="Probable ACP-binding domain of malonyl-CoA ACP transacylase"/>
    <property type="match status" value="1"/>
</dbReference>
<dbReference type="CDD" id="cd05195">
    <property type="entry name" value="enoyl_red"/>
    <property type="match status" value="1"/>
</dbReference>
<dbReference type="Pfam" id="PF08240">
    <property type="entry name" value="ADH_N"/>
    <property type="match status" value="1"/>
</dbReference>
<dbReference type="InterPro" id="IPR050091">
    <property type="entry name" value="PKS_NRPS_Biosynth_Enz"/>
</dbReference>
<keyword evidence="12" id="KW-1185">Reference proteome</keyword>
<dbReference type="Pfam" id="PF08242">
    <property type="entry name" value="Methyltransf_12"/>
    <property type="match status" value="1"/>
</dbReference>
<dbReference type="PANTHER" id="PTHR43775">
    <property type="entry name" value="FATTY ACID SYNTHASE"/>
    <property type="match status" value="1"/>
</dbReference>
<proteinExistence type="predicted"/>
<protein>
    <submittedName>
        <fullName evidence="11">SDR family NAD(P)-dependent oxidoreductase</fullName>
    </submittedName>
</protein>
<dbReference type="EMBL" id="WRPP01000002">
    <property type="protein sequence ID" value="MVU78190.1"/>
    <property type="molecule type" value="Genomic_DNA"/>
</dbReference>
<dbReference type="InterPro" id="IPR016035">
    <property type="entry name" value="Acyl_Trfase/lysoPLipase"/>
</dbReference>
<evidence type="ECO:0000259" key="10">
    <source>
        <dbReference type="PROSITE" id="PS52019"/>
    </source>
</evidence>
<dbReference type="SUPFAM" id="SSF50129">
    <property type="entry name" value="GroES-like"/>
    <property type="match status" value="1"/>
</dbReference>
<feature type="active site" description="Proton acceptor; for dehydratase activity" evidence="7">
    <location>
        <position position="907"/>
    </location>
</feature>
<dbReference type="GO" id="GO:0031177">
    <property type="term" value="F:phosphopantetheine binding"/>
    <property type="evidence" value="ECO:0007669"/>
    <property type="project" value="InterPro"/>
</dbReference>
<dbReference type="Gene3D" id="3.10.129.110">
    <property type="entry name" value="Polyketide synthase dehydratase"/>
    <property type="match status" value="1"/>
</dbReference>
<evidence type="ECO:0000259" key="9">
    <source>
        <dbReference type="PROSITE" id="PS52004"/>
    </source>
</evidence>
<dbReference type="Pfam" id="PF00109">
    <property type="entry name" value="ketoacyl-synt"/>
    <property type="match status" value="1"/>
</dbReference>
<evidence type="ECO:0000256" key="2">
    <source>
        <dbReference type="ARBA" id="ARBA00022553"/>
    </source>
</evidence>
<dbReference type="InterPro" id="IPR036736">
    <property type="entry name" value="ACP-like_sf"/>
</dbReference>
<dbReference type="GO" id="GO:0004315">
    <property type="term" value="F:3-oxoacyl-[acyl-carrier-protein] synthase activity"/>
    <property type="evidence" value="ECO:0007669"/>
    <property type="project" value="InterPro"/>
</dbReference>
<dbReference type="Pfam" id="PF21089">
    <property type="entry name" value="PKS_DH_N"/>
    <property type="match status" value="1"/>
</dbReference>
<feature type="region of interest" description="C-terminal hotdog fold" evidence="7">
    <location>
        <begin position="1009"/>
        <end position="1145"/>
    </location>
</feature>
<dbReference type="InterPro" id="IPR020841">
    <property type="entry name" value="PKS_Beta-ketoAc_synthase_dom"/>
</dbReference>
<dbReference type="InterPro" id="IPR032821">
    <property type="entry name" value="PKS_assoc"/>
</dbReference>
<feature type="domain" description="Ketosynthase family 3 (KS3)" evidence="9">
    <location>
        <begin position="1"/>
        <end position="418"/>
    </location>
</feature>
<dbReference type="PANTHER" id="PTHR43775:SF37">
    <property type="entry name" value="SI:DKEY-61P9.11"/>
    <property type="match status" value="1"/>
</dbReference>
<dbReference type="InterPro" id="IPR020843">
    <property type="entry name" value="ER"/>
</dbReference>
<dbReference type="Gene3D" id="1.10.1200.10">
    <property type="entry name" value="ACP-like"/>
    <property type="match status" value="1"/>
</dbReference>
<dbReference type="InterPro" id="IPR016036">
    <property type="entry name" value="Malonyl_transacylase_ACP-bd"/>
</dbReference>
<dbReference type="InterPro" id="IPR057326">
    <property type="entry name" value="KR_dom"/>
</dbReference>
<dbReference type="InterPro" id="IPR029063">
    <property type="entry name" value="SAM-dependent_MTases_sf"/>
</dbReference>
<dbReference type="Gene3D" id="3.90.180.10">
    <property type="entry name" value="Medium-chain alcohol dehydrogenases, catalytic domain"/>
    <property type="match status" value="1"/>
</dbReference>
<dbReference type="PROSITE" id="PS52019">
    <property type="entry name" value="PKS_MFAS_DH"/>
    <property type="match status" value="1"/>
</dbReference>
<dbReference type="SUPFAM" id="SSF53901">
    <property type="entry name" value="Thiolase-like"/>
    <property type="match status" value="1"/>
</dbReference>
<keyword evidence="2" id="KW-0597">Phosphoprotein</keyword>
<dbReference type="SUPFAM" id="SSF52151">
    <property type="entry name" value="FabD/lysophospholipase-like"/>
    <property type="match status" value="1"/>
</dbReference>
<dbReference type="Pfam" id="PF02801">
    <property type="entry name" value="Ketoacyl-synt_C"/>
    <property type="match status" value="1"/>
</dbReference>
<dbReference type="InterPro" id="IPR011032">
    <property type="entry name" value="GroES-like_sf"/>
</dbReference>
<feature type="active site" description="Proton donor; for dehydratase activity" evidence="7">
    <location>
        <position position="1066"/>
    </location>
</feature>
<keyword evidence="3" id="KW-0808">Transferase</keyword>
<feature type="domain" description="PKS/mFAS DH" evidence="10">
    <location>
        <begin position="878"/>
        <end position="1145"/>
    </location>
</feature>
<dbReference type="Proteomes" id="UP000466794">
    <property type="component" value="Unassembled WGS sequence"/>
</dbReference>
<evidence type="ECO:0000256" key="7">
    <source>
        <dbReference type="PROSITE-ProRule" id="PRU01363"/>
    </source>
</evidence>
<dbReference type="Pfam" id="PF16197">
    <property type="entry name" value="KAsynt_C_assoc"/>
    <property type="match status" value="1"/>
</dbReference>
<evidence type="ECO:0000256" key="4">
    <source>
        <dbReference type="ARBA" id="ARBA00022857"/>
    </source>
</evidence>
<keyword evidence="5" id="KW-0511">Multifunctional enzyme</keyword>
<dbReference type="SMART" id="SM00827">
    <property type="entry name" value="PKS_AT"/>
    <property type="match status" value="1"/>
</dbReference>